<dbReference type="SUPFAM" id="SSF56935">
    <property type="entry name" value="Porins"/>
    <property type="match status" value="1"/>
</dbReference>
<protein>
    <recommendedName>
        <fullName evidence="5">Porin</fullName>
    </recommendedName>
</protein>
<feature type="region of interest" description="Disordered" evidence="1">
    <location>
        <begin position="47"/>
        <end position="67"/>
    </location>
</feature>
<reference evidence="3 4" key="1">
    <citation type="submission" date="2018-02" db="EMBL/GenBank/DDBJ databases">
        <title>Comparative genomes isolates from brazilian mangrove.</title>
        <authorList>
            <person name="Araujo J.E."/>
            <person name="Taketani R.G."/>
            <person name="Silva M.C.P."/>
            <person name="Loureco M.V."/>
            <person name="Andreote F.D."/>
        </authorList>
    </citation>
    <scope>NUCLEOTIDE SEQUENCE [LARGE SCALE GENOMIC DNA]</scope>
    <source>
        <strain evidence="3 4">NAP PRIS-MGV</strain>
    </source>
</reference>
<evidence type="ECO:0000313" key="3">
    <source>
        <dbReference type="EMBL" id="PQO30121.1"/>
    </source>
</evidence>
<comment type="caution">
    <text evidence="3">The sequence shown here is derived from an EMBL/GenBank/DDBJ whole genome shotgun (WGS) entry which is preliminary data.</text>
</comment>
<evidence type="ECO:0000313" key="4">
    <source>
        <dbReference type="Proteomes" id="UP000239388"/>
    </source>
</evidence>
<proteinExistence type="predicted"/>
<evidence type="ECO:0008006" key="5">
    <source>
        <dbReference type="Google" id="ProtNLM"/>
    </source>
</evidence>
<feature type="signal peptide" evidence="2">
    <location>
        <begin position="1"/>
        <end position="30"/>
    </location>
</feature>
<sequence>MHRHSIYRLVHGALAAFACSAAIPASTLFAQYAPAPTVYSGGAQQAAWTTPATSPPSDDSRFFPPADQYPHQLAAAQAEIAPMIPPTVPPPSTPSQDDLFRRIRELEQNQRRMEQMLGISGEQNSPAVSQPTEEELLPDYFFEPSYYNSIDVGARPIADYAPPGFMPREQQEGPGVPEFTPITPPPMEPASLDFVERGMFPGSFLVPGTETSMRLRGFVRLAALYDFEPINTADAFVTNAIPVPQRLGQNFNMSARLSRFSLETWTPTTFYEWNIHTMIEADFFNGPPQAAGGGGNLLRLRHAFIDFGVFRLGQQNSVFMDPSAWPSVVDFRGPNSRPNQRQPAVRMTLPLGCGGLYWAGSMERCFSDITTNGLGAGVQNVPDFATHLRYEADRGHVQLSGLFRQIAYRPTGGAVQRESAAGFSGAFVFHPWAILLGTDPVHEANPSGLTRSRILLQGTWGDGVGRYISDLTNQGLDGQVNPLTGNLELVGVNGWNASYEHWFNEHWLTNFTYAHVDVDNAAAQPGNTYLSTQYGAASLWWVPIRRLSFAVEYVYGTRENLDGQSADAQRLHGLAQYNF</sequence>
<dbReference type="Pfam" id="PF19577">
    <property type="entry name" value="DcaP"/>
    <property type="match status" value="1"/>
</dbReference>
<dbReference type="RefSeq" id="WP_105357317.1">
    <property type="nucleotide sequence ID" value="NZ_PUIB01000021.1"/>
</dbReference>
<dbReference type="PROSITE" id="PS51257">
    <property type="entry name" value="PROKAR_LIPOPROTEIN"/>
    <property type="match status" value="1"/>
</dbReference>
<dbReference type="Proteomes" id="UP000239388">
    <property type="component" value="Unassembled WGS sequence"/>
</dbReference>
<organism evidence="3 4">
    <name type="scientific">Blastopirellula marina</name>
    <dbReference type="NCBI Taxonomy" id="124"/>
    <lineage>
        <taxon>Bacteria</taxon>
        <taxon>Pseudomonadati</taxon>
        <taxon>Planctomycetota</taxon>
        <taxon>Planctomycetia</taxon>
        <taxon>Pirellulales</taxon>
        <taxon>Pirellulaceae</taxon>
        <taxon>Blastopirellula</taxon>
    </lineage>
</organism>
<keyword evidence="2" id="KW-0732">Signal</keyword>
<accession>A0A2S8FD75</accession>
<evidence type="ECO:0000256" key="2">
    <source>
        <dbReference type="SAM" id="SignalP"/>
    </source>
</evidence>
<dbReference type="InterPro" id="IPR045748">
    <property type="entry name" value="DcaP"/>
</dbReference>
<dbReference type="EMBL" id="PUIB01000021">
    <property type="protein sequence ID" value="PQO30121.1"/>
    <property type="molecule type" value="Genomic_DNA"/>
</dbReference>
<evidence type="ECO:0000256" key="1">
    <source>
        <dbReference type="SAM" id="MobiDB-lite"/>
    </source>
</evidence>
<gene>
    <name evidence="3" type="ORF">C5Y98_21460</name>
</gene>
<dbReference type="OrthoDB" id="207797at2"/>
<feature type="chain" id="PRO_5015646309" description="Porin" evidence="2">
    <location>
        <begin position="31"/>
        <end position="579"/>
    </location>
</feature>
<name>A0A2S8FD75_9BACT</name>
<dbReference type="AlphaFoldDB" id="A0A2S8FD75"/>